<accession>A0ABR2E0G9</accession>
<organism evidence="2 3">
    <name type="scientific">Hibiscus sabdariffa</name>
    <name type="common">roselle</name>
    <dbReference type="NCBI Taxonomy" id="183260"/>
    <lineage>
        <taxon>Eukaryota</taxon>
        <taxon>Viridiplantae</taxon>
        <taxon>Streptophyta</taxon>
        <taxon>Embryophyta</taxon>
        <taxon>Tracheophyta</taxon>
        <taxon>Spermatophyta</taxon>
        <taxon>Magnoliopsida</taxon>
        <taxon>eudicotyledons</taxon>
        <taxon>Gunneridae</taxon>
        <taxon>Pentapetalae</taxon>
        <taxon>rosids</taxon>
        <taxon>malvids</taxon>
        <taxon>Malvales</taxon>
        <taxon>Malvaceae</taxon>
        <taxon>Malvoideae</taxon>
        <taxon>Hibiscus</taxon>
    </lineage>
</organism>
<proteinExistence type="predicted"/>
<evidence type="ECO:0000313" key="3">
    <source>
        <dbReference type="Proteomes" id="UP001472677"/>
    </source>
</evidence>
<evidence type="ECO:0000256" key="1">
    <source>
        <dbReference type="SAM" id="MobiDB-lite"/>
    </source>
</evidence>
<protein>
    <submittedName>
        <fullName evidence="2">Uncharacterized protein</fullName>
    </submittedName>
</protein>
<feature type="region of interest" description="Disordered" evidence="1">
    <location>
        <begin position="1"/>
        <end position="24"/>
    </location>
</feature>
<reference evidence="2 3" key="1">
    <citation type="journal article" date="2024" name="G3 (Bethesda)">
        <title>Genome assembly of Hibiscus sabdariffa L. provides insights into metabolisms of medicinal natural products.</title>
        <authorList>
            <person name="Kim T."/>
        </authorList>
    </citation>
    <scope>NUCLEOTIDE SEQUENCE [LARGE SCALE GENOMIC DNA]</scope>
    <source>
        <strain evidence="2">TK-2024</strain>
        <tissue evidence="2">Old leaves</tissue>
    </source>
</reference>
<dbReference type="Proteomes" id="UP001472677">
    <property type="component" value="Unassembled WGS sequence"/>
</dbReference>
<sequence length="66" mass="7129">MGHNSSHGNPVRAQGDDDNVESWTYESSKNINAVCNISKSQDLGDLEITSDLPPPVDNPEDVTIFG</sequence>
<comment type="caution">
    <text evidence="2">The sequence shown here is derived from an EMBL/GenBank/DDBJ whole genome shotgun (WGS) entry which is preliminary data.</text>
</comment>
<evidence type="ECO:0000313" key="2">
    <source>
        <dbReference type="EMBL" id="KAK8550648.1"/>
    </source>
</evidence>
<name>A0ABR2E0G9_9ROSI</name>
<gene>
    <name evidence="2" type="ORF">V6N12_039346</name>
</gene>
<dbReference type="EMBL" id="JBBPBM010000020">
    <property type="protein sequence ID" value="KAK8550648.1"/>
    <property type="molecule type" value="Genomic_DNA"/>
</dbReference>
<keyword evidence="3" id="KW-1185">Reference proteome</keyword>